<reference evidence="3" key="3">
    <citation type="submission" date="2015-08" db="EMBL/GenBank/DDBJ databases">
        <title>Draft Genome Sequence of a Heterotrophic Facultative Anaerobic Bacterium Ardenticatena maritima Strain 110S.</title>
        <authorList>
            <person name="Kawaichi S."/>
            <person name="Yoshida T."/>
            <person name="Sako Y."/>
            <person name="Nakamura R."/>
        </authorList>
    </citation>
    <scope>NUCLEOTIDE SEQUENCE [LARGE SCALE GENOMIC DNA]</scope>
    <source>
        <strain evidence="3">110S</strain>
    </source>
</reference>
<dbReference type="InterPro" id="IPR027961">
    <property type="entry name" value="DUF4442"/>
</dbReference>
<name>A0A0M8KC52_9CHLR</name>
<dbReference type="STRING" id="872965.SE16_01670"/>
<dbReference type="InterPro" id="IPR029069">
    <property type="entry name" value="HotDog_dom_sf"/>
</dbReference>
<evidence type="ECO:0000313" key="2">
    <source>
        <dbReference type="EMBL" id="KPL89231.1"/>
    </source>
</evidence>
<reference evidence="2 4" key="2">
    <citation type="submission" date="2015-07" db="EMBL/GenBank/DDBJ databases">
        <title>Whole genome sequence of Ardenticatena maritima DSM 23922.</title>
        <authorList>
            <person name="Hemp J."/>
            <person name="Ward L.M."/>
            <person name="Pace L.A."/>
            <person name="Fischer W.W."/>
        </authorList>
    </citation>
    <scope>NUCLEOTIDE SEQUENCE [LARGE SCALE GENOMIC DNA]</scope>
    <source>
        <strain evidence="2 4">110S</strain>
    </source>
</reference>
<dbReference type="RefSeq" id="WP_054494457.1">
    <property type="nucleotide sequence ID" value="NZ_BBZA01000308.1"/>
</dbReference>
<reference evidence="1 3" key="1">
    <citation type="journal article" date="2015" name="Genome Announc.">
        <title>Draft Genome Sequence of a Heterotrophic Facultative Anaerobic Thermophilic Bacterium, Ardenticatena maritima Strain 110ST.</title>
        <authorList>
            <person name="Kawaichi S."/>
            <person name="Yoshida T."/>
            <person name="Sako Y."/>
            <person name="Nakamura R."/>
        </authorList>
    </citation>
    <scope>NUCLEOTIDE SEQUENCE [LARGE SCALE GENOMIC DNA]</scope>
    <source>
        <strain evidence="1 3">110S</strain>
    </source>
</reference>
<sequence length="158" mass="18820">MKRWFRRWLRDPRWLRWGLNIYPPYLGAGIKVRTISPDYRYVEVEMRLHWYNRNYVGTHFGGSLYSMTDPFYMLMLINILGPDYVVWDQAAEIVFRRPGRGKVRAVFTLNEAQIEDIRRATADGKPYRPTFMVNVVDEAGEVVAEVKKVLYVRRKRQG</sequence>
<dbReference type="Proteomes" id="UP000037784">
    <property type="component" value="Unassembled WGS sequence"/>
</dbReference>
<evidence type="ECO:0000313" key="3">
    <source>
        <dbReference type="Proteomes" id="UP000037784"/>
    </source>
</evidence>
<comment type="caution">
    <text evidence="1">The sequence shown here is derived from an EMBL/GenBank/DDBJ whole genome shotgun (WGS) entry which is preliminary data.</text>
</comment>
<keyword evidence="3" id="KW-1185">Reference proteome</keyword>
<proteinExistence type="predicted"/>
<dbReference type="SUPFAM" id="SSF54637">
    <property type="entry name" value="Thioesterase/thiol ester dehydrase-isomerase"/>
    <property type="match status" value="1"/>
</dbReference>
<dbReference type="OrthoDB" id="9814774at2"/>
<dbReference type="AlphaFoldDB" id="A0A0M8KC52"/>
<dbReference type="EMBL" id="BBZA01000308">
    <property type="protein sequence ID" value="GAP64719.1"/>
    <property type="molecule type" value="Genomic_DNA"/>
</dbReference>
<organism evidence="1 3">
    <name type="scientific">Ardenticatena maritima</name>
    <dbReference type="NCBI Taxonomy" id="872965"/>
    <lineage>
        <taxon>Bacteria</taxon>
        <taxon>Bacillati</taxon>
        <taxon>Chloroflexota</taxon>
        <taxon>Ardenticatenia</taxon>
        <taxon>Ardenticatenales</taxon>
        <taxon>Ardenticatenaceae</taxon>
        <taxon>Ardenticatena</taxon>
    </lineage>
</organism>
<gene>
    <name evidence="1" type="ORF">ARMA_3142</name>
    <name evidence="2" type="ORF">SE16_01670</name>
</gene>
<evidence type="ECO:0000313" key="4">
    <source>
        <dbReference type="Proteomes" id="UP000050502"/>
    </source>
</evidence>
<dbReference type="InParanoid" id="A0A0M8KC52"/>
<protein>
    <submittedName>
        <fullName evidence="2">Tetrameric acyl-CoA thioesterase</fullName>
    </submittedName>
</protein>
<dbReference type="PATRIC" id="fig|872965.6.peg.280"/>
<dbReference type="Gene3D" id="3.10.129.10">
    <property type="entry name" value="Hotdog Thioesterase"/>
    <property type="match status" value="1"/>
</dbReference>
<accession>A0A0M8KC52</accession>
<dbReference type="Proteomes" id="UP000050502">
    <property type="component" value="Unassembled WGS sequence"/>
</dbReference>
<evidence type="ECO:0000313" key="1">
    <source>
        <dbReference type="EMBL" id="GAP64719.1"/>
    </source>
</evidence>
<dbReference type="EMBL" id="LGKN01000003">
    <property type="protein sequence ID" value="KPL89231.1"/>
    <property type="molecule type" value="Genomic_DNA"/>
</dbReference>
<dbReference type="Pfam" id="PF14539">
    <property type="entry name" value="DUF4442"/>
    <property type="match status" value="1"/>
</dbReference>